<feature type="domain" description="NACHT" evidence="3">
    <location>
        <begin position="260"/>
        <end position="374"/>
    </location>
</feature>
<dbReference type="RefSeq" id="XP_033423792.1">
    <property type="nucleotide sequence ID" value="XM_033573240.1"/>
</dbReference>
<keyword evidence="2" id="KW-0812">Transmembrane</keyword>
<feature type="transmembrane region" description="Helical" evidence="2">
    <location>
        <begin position="153"/>
        <end position="171"/>
    </location>
</feature>
<comment type="caution">
    <text evidence="4">The sequence shown here is derived from an EMBL/GenBank/DDBJ whole genome shotgun (WGS) entry which is preliminary data.</text>
</comment>
<dbReference type="PANTHER" id="PTHR36840">
    <property type="entry name" value="BLL5714 PROTEIN"/>
    <property type="match status" value="1"/>
</dbReference>
<dbReference type="PANTHER" id="PTHR36840:SF1">
    <property type="entry name" value="BLL5714 PROTEIN"/>
    <property type="match status" value="1"/>
</dbReference>
<evidence type="ECO:0000313" key="4">
    <source>
        <dbReference type="EMBL" id="KAA8644431.1"/>
    </source>
</evidence>
<name>A0A5M9MC32_9EURO</name>
<dbReference type="EMBL" id="QUQM01000006">
    <property type="protein sequence ID" value="KAA8644431.1"/>
    <property type="molecule type" value="Genomic_DNA"/>
</dbReference>
<feature type="transmembrane region" description="Helical" evidence="2">
    <location>
        <begin position="111"/>
        <end position="133"/>
    </location>
</feature>
<organism evidence="4 5">
    <name type="scientific">Aspergillus tanneri</name>
    <dbReference type="NCBI Taxonomy" id="1220188"/>
    <lineage>
        <taxon>Eukaryota</taxon>
        <taxon>Fungi</taxon>
        <taxon>Dikarya</taxon>
        <taxon>Ascomycota</taxon>
        <taxon>Pezizomycotina</taxon>
        <taxon>Eurotiomycetes</taxon>
        <taxon>Eurotiomycetidae</taxon>
        <taxon>Eurotiales</taxon>
        <taxon>Aspergillaceae</taxon>
        <taxon>Aspergillus</taxon>
        <taxon>Aspergillus subgen. Circumdati</taxon>
    </lineage>
</organism>
<keyword evidence="1" id="KW-0677">Repeat</keyword>
<dbReference type="Pfam" id="PF24883">
    <property type="entry name" value="NPHP3_N"/>
    <property type="match status" value="1"/>
</dbReference>
<accession>A0A5M9MC32</accession>
<dbReference type="InterPro" id="IPR056884">
    <property type="entry name" value="NPHP3-like_N"/>
</dbReference>
<protein>
    <recommendedName>
        <fullName evidence="3">NACHT domain-containing protein</fullName>
    </recommendedName>
</protein>
<gene>
    <name evidence="4" type="ORF">ATNIH1004_008635</name>
</gene>
<dbReference type="OrthoDB" id="674604at2759"/>
<dbReference type="AlphaFoldDB" id="A0A5M9MC32"/>
<dbReference type="GeneID" id="54331337"/>
<proteinExistence type="predicted"/>
<dbReference type="Gene3D" id="3.40.50.300">
    <property type="entry name" value="P-loop containing nucleotide triphosphate hydrolases"/>
    <property type="match status" value="1"/>
</dbReference>
<dbReference type="Proteomes" id="UP000324241">
    <property type="component" value="Unassembled WGS sequence"/>
</dbReference>
<evidence type="ECO:0000256" key="2">
    <source>
        <dbReference type="SAM" id="Phobius"/>
    </source>
</evidence>
<dbReference type="VEuPathDB" id="FungiDB:EYZ11_011397"/>
<sequence>MEDASAIDVLDLQSSPRYLFRQPLALQCFESGKLVKRQEGERQAGENFSLFKGCWISALLIFSCAGRFELTLDLLYVAILANFAETLAEETSGAYIAKYYVYFRHIVRDTLLISGIRSWLFLLLILAPTWHIWSDLRELMNTFYNNDLLQHVLILWVMAVLVMYGNNAPLVNDNISAMRTTVGYGRAHVLWRSLSAILLCQLSPQITAAALVYPLDKLPIAYGAEFDSYADQHEDDCLPGTRTELLKSVAEWAVSPHGKCIFWLNGMAGTGKSTIARTVAKSFKEKGQLGASFFFKRGEADRDNAKRLISTIIRQLVTTHRELEPLVLKAIKDNPNIPAKSLREQFDKLLLQPLLGINPNQSTIIVIVIDALDD</sequence>
<dbReference type="PROSITE" id="PS50837">
    <property type="entry name" value="NACHT"/>
    <property type="match status" value="1"/>
</dbReference>
<keyword evidence="2" id="KW-0472">Membrane</keyword>
<evidence type="ECO:0000256" key="1">
    <source>
        <dbReference type="ARBA" id="ARBA00022737"/>
    </source>
</evidence>
<dbReference type="InterPro" id="IPR010640">
    <property type="entry name" value="Low_temperature_requirement_A"/>
</dbReference>
<dbReference type="InterPro" id="IPR007111">
    <property type="entry name" value="NACHT_NTPase"/>
</dbReference>
<dbReference type="VEuPathDB" id="FungiDB:EYZ11_008798"/>
<evidence type="ECO:0000259" key="3">
    <source>
        <dbReference type="PROSITE" id="PS50837"/>
    </source>
</evidence>
<dbReference type="SUPFAM" id="SSF52540">
    <property type="entry name" value="P-loop containing nucleoside triphosphate hydrolases"/>
    <property type="match status" value="1"/>
</dbReference>
<dbReference type="InterPro" id="IPR027417">
    <property type="entry name" value="P-loop_NTPase"/>
</dbReference>
<reference evidence="4 5" key="1">
    <citation type="submission" date="2019-08" db="EMBL/GenBank/DDBJ databases">
        <title>The genome sequence of a newly discovered highly antifungal drug resistant Aspergillus species, Aspergillus tanneri NIH 1004.</title>
        <authorList>
            <person name="Mounaud S."/>
            <person name="Singh I."/>
            <person name="Joardar V."/>
            <person name="Pakala S."/>
            <person name="Pakala S."/>
            <person name="Venepally P."/>
            <person name="Chung J.K."/>
            <person name="Losada L."/>
            <person name="Nierman W.C."/>
        </authorList>
    </citation>
    <scope>NUCLEOTIDE SEQUENCE [LARGE SCALE GENOMIC DNA]</scope>
    <source>
        <strain evidence="4 5">NIH1004</strain>
    </source>
</reference>
<keyword evidence="2" id="KW-1133">Transmembrane helix</keyword>
<evidence type="ECO:0000313" key="5">
    <source>
        <dbReference type="Proteomes" id="UP000324241"/>
    </source>
</evidence>